<evidence type="ECO:0000313" key="4">
    <source>
        <dbReference type="EMBL" id="SME98478.1"/>
    </source>
</evidence>
<dbReference type="NCBIfam" id="NF009466">
    <property type="entry name" value="PRK12826.1-2"/>
    <property type="match status" value="1"/>
</dbReference>
<dbReference type="Pfam" id="PF13561">
    <property type="entry name" value="adh_short_C2"/>
    <property type="match status" value="1"/>
</dbReference>
<dbReference type="GO" id="GO:0018454">
    <property type="term" value="F:acetoacetyl-CoA reductase activity"/>
    <property type="evidence" value="ECO:0007669"/>
    <property type="project" value="InterPro"/>
</dbReference>
<dbReference type="Gene3D" id="3.40.50.720">
    <property type="entry name" value="NAD(P)-binding Rossmann-like Domain"/>
    <property type="match status" value="1"/>
</dbReference>
<name>A0A1X7CKU2_9HYPH</name>
<dbReference type="GO" id="GO:0032787">
    <property type="term" value="P:monocarboxylic acid metabolic process"/>
    <property type="evidence" value="ECO:0007669"/>
    <property type="project" value="UniProtKB-ARBA"/>
</dbReference>
<accession>A0A1X7CKU2</accession>
<evidence type="ECO:0000256" key="2">
    <source>
        <dbReference type="ARBA" id="ARBA00023002"/>
    </source>
</evidence>
<dbReference type="InterPro" id="IPR002347">
    <property type="entry name" value="SDR_fam"/>
</dbReference>
<dbReference type="InterPro" id="IPR011283">
    <property type="entry name" value="Acetoacetyl-CoA_reductase"/>
</dbReference>
<dbReference type="InterPro" id="IPR050259">
    <property type="entry name" value="SDR"/>
</dbReference>
<dbReference type="Proteomes" id="UP000192903">
    <property type="component" value="Unassembled WGS sequence"/>
</dbReference>
<reference evidence="5" key="1">
    <citation type="submission" date="2017-04" db="EMBL/GenBank/DDBJ databases">
        <authorList>
            <person name="Varghese N."/>
            <person name="Submissions S."/>
        </authorList>
    </citation>
    <scope>NUCLEOTIDE SEQUENCE [LARGE SCALE GENOMIC DNA]</scope>
    <source>
        <strain evidence="5">B4P</strain>
    </source>
</reference>
<keyword evidence="5" id="KW-1185">Reference proteome</keyword>
<organism evidence="4 5">
    <name type="scientific">Xaviernesmea oryzae</name>
    <dbReference type="NCBI Taxonomy" id="464029"/>
    <lineage>
        <taxon>Bacteria</taxon>
        <taxon>Pseudomonadati</taxon>
        <taxon>Pseudomonadota</taxon>
        <taxon>Alphaproteobacteria</taxon>
        <taxon>Hyphomicrobiales</taxon>
        <taxon>Rhizobiaceae</taxon>
        <taxon>Rhizobium/Agrobacterium group</taxon>
        <taxon>Xaviernesmea</taxon>
    </lineage>
</organism>
<evidence type="ECO:0000259" key="3">
    <source>
        <dbReference type="SMART" id="SM00822"/>
    </source>
</evidence>
<evidence type="ECO:0000256" key="1">
    <source>
        <dbReference type="ARBA" id="ARBA00006484"/>
    </source>
</evidence>
<comment type="similarity">
    <text evidence="1">Belongs to the short-chain dehydrogenases/reductases (SDR) family.</text>
</comment>
<dbReference type="NCBIfam" id="NF009464">
    <property type="entry name" value="PRK12824.1"/>
    <property type="match status" value="1"/>
</dbReference>
<evidence type="ECO:0000313" key="5">
    <source>
        <dbReference type="Proteomes" id="UP000192903"/>
    </source>
</evidence>
<dbReference type="PANTHER" id="PTHR42879">
    <property type="entry name" value="3-OXOACYL-(ACYL-CARRIER-PROTEIN) REDUCTASE"/>
    <property type="match status" value="1"/>
</dbReference>
<dbReference type="AlphaFoldDB" id="A0A1X7CKU2"/>
<dbReference type="NCBIfam" id="TIGR01829">
    <property type="entry name" value="AcAcCoA_reduct"/>
    <property type="match status" value="1"/>
</dbReference>
<dbReference type="PROSITE" id="PS00061">
    <property type="entry name" value="ADH_SHORT"/>
    <property type="match status" value="1"/>
</dbReference>
<dbReference type="PRINTS" id="PR00080">
    <property type="entry name" value="SDRFAMILY"/>
</dbReference>
<dbReference type="GO" id="GO:0042619">
    <property type="term" value="P:poly-hydroxybutyrate biosynthetic process"/>
    <property type="evidence" value="ECO:0007669"/>
    <property type="project" value="InterPro"/>
</dbReference>
<keyword evidence="2" id="KW-0560">Oxidoreductase</keyword>
<gene>
    <name evidence="4" type="ORF">SAMN02982989_0475</name>
</gene>
<feature type="domain" description="Ketoreductase" evidence="3">
    <location>
        <begin position="3"/>
        <end position="178"/>
    </location>
</feature>
<dbReference type="InterPro" id="IPR020904">
    <property type="entry name" value="Sc_DH/Rdtase_CS"/>
</dbReference>
<dbReference type="OrthoDB" id="9804774at2"/>
<dbReference type="CDD" id="cd05333">
    <property type="entry name" value="BKR_SDR_c"/>
    <property type="match status" value="1"/>
</dbReference>
<dbReference type="PANTHER" id="PTHR42879:SF2">
    <property type="entry name" value="3-OXOACYL-[ACYL-CARRIER-PROTEIN] REDUCTASE FABG"/>
    <property type="match status" value="1"/>
</dbReference>
<dbReference type="SMART" id="SM00822">
    <property type="entry name" value="PKS_KR"/>
    <property type="match status" value="1"/>
</dbReference>
<dbReference type="PRINTS" id="PR00081">
    <property type="entry name" value="GDHRDH"/>
</dbReference>
<dbReference type="STRING" id="464029.SAMN02982989_0475"/>
<sequence length="242" mass="25615">MSRVALVSGGTRGIGAAISSALKAAGYRVAANFAGNDEKAKAFHDETGIPVFKWDVSDYQACVEGIGRVEAELGPVEILVNNAGITRDGMFHKITPDQWNEVIGTNLTGLFNMTHPVWSGMRERNFGRVISISSINGQKGQMGQVNYSAAKAGDLGFTRALALEGAAKNITVNAICPGYIATEMVRAVPEKVLNERIIPQIPVGRLGEPEEIARCVVFLASDEAGFITGSTLTANGGQFMAG</sequence>
<dbReference type="FunFam" id="3.40.50.720:FF:000173">
    <property type="entry name" value="3-oxoacyl-[acyl-carrier protein] reductase"/>
    <property type="match status" value="1"/>
</dbReference>
<dbReference type="RefSeq" id="WP_085419771.1">
    <property type="nucleotide sequence ID" value="NZ_FXAF01000001.1"/>
</dbReference>
<dbReference type="GO" id="GO:0005737">
    <property type="term" value="C:cytoplasm"/>
    <property type="evidence" value="ECO:0007669"/>
    <property type="project" value="InterPro"/>
</dbReference>
<dbReference type="InterPro" id="IPR036291">
    <property type="entry name" value="NAD(P)-bd_dom_sf"/>
</dbReference>
<proteinExistence type="inferred from homology"/>
<dbReference type="EMBL" id="FXAF01000001">
    <property type="protein sequence ID" value="SME98478.1"/>
    <property type="molecule type" value="Genomic_DNA"/>
</dbReference>
<dbReference type="InterPro" id="IPR057326">
    <property type="entry name" value="KR_dom"/>
</dbReference>
<protein>
    <submittedName>
        <fullName evidence="4">3-oxoacyl-[acyl-carrier-protein] reductase</fullName>
    </submittedName>
</protein>
<dbReference type="SUPFAM" id="SSF51735">
    <property type="entry name" value="NAD(P)-binding Rossmann-fold domains"/>
    <property type="match status" value="1"/>
</dbReference>